<accession>A0ABW3K562</accession>
<dbReference type="Proteomes" id="UP001597112">
    <property type="component" value="Unassembled WGS sequence"/>
</dbReference>
<sequence>MGIKDLPIVLLLLGTSLDWTGSELNCQQFKTGKFTLTEREKAGTYIVERDLSFQTETDVARGVTIRFKVTWINDCTYQLNLVEGQDETMNSYRGKTLTIRILETYPDGYKFEVRMEGSDYRLVEVLKRMK</sequence>
<protein>
    <recommendedName>
        <fullName evidence="3">DUF3244 domain-containing protein</fullName>
    </recommendedName>
</protein>
<keyword evidence="2" id="KW-1185">Reference proteome</keyword>
<evidence type="ECO:0000313" key="1">
    <source>
        <dbReference type="EMBL" id="MFD1001272.1"/>
    </source>
</evidence>
<organism evidence="1 2">
    <name type="scientific">Ohtaekwangia kribbensis</name>
    <dbReference type="NCBI Taxonomy" id="688913"/>
    <lineage>
        <taxon>Bacteria</taxon>
        <taxon>Pseudomonadati</taxon>
        <taxon>Bacteroidota</taxon>
        <taxon>Cytophagia</taxon>
        <taxon>Cytophagales</taxon>
        <taxon>Fulvivirgaceae</taxon>
        <taxon>Ohtaekwangia</taxon>
    </lineage>
</organism>
<evidence type="ECO:0008006" key="3">
    <source>
        <dbReference type="Google" id="ProtNLM"/>
    </source>
</evidence>
<dbReference type="RefSeq" id="WP_377580783.1">
    <property type="nucleotide sequence ID" value="NZ_JBHTKA010000007.1"/>
</dbReference>
<dbReference type="EMBL" id="JBHTKA010000007">
    <property type="protein sequence ID" value="MFD1001272.1"/>
    <property type="molecule type" value="Genomic_DNA"/>
</dbReference>
<reference evidence="2" key="1">
    <citation type="journal article" date="2019" name="Int. J. Syst. Evol. Microbiol.">
        <title>The Global Catalogue of Microorganisms (GCM) 10K type strain sequencing project: providing services to taxonomists for standard genome sequencing and annotation.</title>
        <authorList>
            <consortium name="The Broad Institute Genomics Platform"/>
            <consortium name="The Broad Institute Genome Sequencing Center for Infectious Disease"/>
            <person name="Wu L."/>
            <person name="Ma J."/>
        </authorList>
    </citation>
    <scope>NUCLEOTIDE SEQUENCE [LARGE SCALE GENOMIC DNA]</scope>
    <source>
        <strain evidence="2">CCUG 58938</strain>
    </source>
</reference>
<comment type="caution">
    <text evidence="1">The sequence shown here is derived from an EMBL/GenBank/DDBJ whole genome shotgun (WGS) entry which is preliminary data.</text>
</comment>
<evidence type="ECO:0000313" key="2">
    <source>
        <dbReference type="Proteomes" id="UP001597112"/>
    </source>
</evidence>
<gene>
    <name evidence="1" type="ORF">ACFQ21_18225</name>
</gene>
<proteinExistence type="predicted"/>
<name>A0ABW3K562_9BACT</name>